<organism evidence="1 2">
    <name type="scientific">Nitrincola tapanii</name>
    <dbReference type="NCBI Taxonomy" id="1708751"/>
    <lineage>
        <taxon>Bacteria</taxon>
        <taxon>Pseudomonadati</taxon>
        <taxon>Pseudomonadota</taxon>
        <taxon>Gammaproteobacteria</taxon>
        <taxon>Oceanospirillales</taxon>
        <taxon>Oceanospirillaceae</taxon>
        <taxon>Nitrincola</taxon>
    </lineage>
</organism>
<keyword evidence="2" id="KW-1185">Reference proteome</keyword>
<dbReference type="InterPro" id="IPR011856">
    <property type="entry name" value="tRNA_endonuc-like_dom_sf"/>
</dbReference>
<gene>
    <name evidence="1" type="ORF">E1H14_08270</name>
</gene>
<dbReference type="RefSeq" id="WP_149390978.1">
    <property type="nucleotide sequence ID" value="NZ_SMRS01000005.1"/>
</dbReference>
<dbReference type="EMBL" id="SMRS01000005">
    <property type="protein sequence ID" value="KAA0874798.1"/>
    <property type="molecule type" value="Genomic_DNA"/>
</dbReference>
<accession>A0A5A9W3Z0</accession>
<dbReference type="Gene3D" id="3.40.50.10770">
    <property type="entry name" value="Hypothetical protein VC1899 like domain (Restriction endonuclease-like)"/>
    <property type="match status" value="1"/>
</dbReference>
<protein>
    <recommendedName>
        <fullName evidence="3">DUF1887 family protein</fullName>
    </recommendedName>
</protein>
<comment type="caution">
    <text evidence="1">The sequence shown here is derived from an EMBL/GenBank/DDBJ whole genome shotgun (WGS) entry which is preliminary data.</text>
</comment>
<dbReference type="GO" id="GO:0003676">
    <property type="term" value="F:nucleic acid binding"/>
    <property type="evidence" value="ECO:0007669"/>
    <property type="project" value="InterPro"/>
</dbReference>
<evidence type="ECO:0000313" key="1">
    <source>
        <dbReference type="EMBL" id="KAA0874798.1"/>
    </source>
</evidence>
<evidence type="ECO:0008006" key="3">
    <source>
        <dbReference type="Google" id="ProtNLM"/>
    </source>
</evidence>
<dbReference type="Proteomes" id="UP000325302">
    <property type="component" value="Unassembled WGS sequence"/>
</dbReference>
<proteinExistence type="predicted"/>
<sequence length="418" mass="46309">MNPITYICIASEFNVPELEACLAVQPSDLVLIVSNFEKACQGARRLASTVERAIPGIRVHRPDEREPFDGEDILAVQHWVRTTLIPYLAQHISANNQQILNFTGGTKALSLALITNLNCRYLHYKGMGKSRIQVLQQDGQQLLSGSGDIEPVTATPLQVAQLYAGDVKIGTGLRGQEELTSALANDIWRALKEEDAGLLQLFNALDRIWSEGRGTAAFSDSSLAFSLDELLQGQVPESTLVGWLNRFAQLNTHYFCLQQNRIIIPGNGARKQGKYLRRWISGEWLEELAVNWLQQGGMPAAHIARGVIADSQASNLSESGRETDLFVHHRGRSYLVEIKADLPHDANMRSAEHQLASLGDRFGKTQKVLFIGPQLQHKLIEDQRWHLIEARFSGSGILLAFDRSSLLRAFGLAAESGV</sequence>
<dbReference type="Gene3D" id="3.40.1350.10">
    <property type="match status" value="1"/>
</dbReference>
<evidence type="ECO:0000313" key="2">
    <source>
        <dbReference type="Proteomes" id="UP000325302"/>
    </source>
</evidence>
<dbReference type="InterPro" id="IPR011335">
    <property type="entry name" value="Restrct_endonuc-II-like"/>
</dbReference>
<dbReference type="OrthoDB" id="7056003at2"/>
<dbReference type="SUPFAM" id="SSF52980">
    <property type="entry name" value="Restriction endonuclease-like"/>
    <property type="match status" value="1"/>
</dbReference>
<dbReference type="AlphaFoldDB" id="A0A5A9W3Z0"/>
<name>A0A5A9W3Z0_9GAMM</name>
<reference evidence="1 2" key="1">
    <citation type="submission" date="2019-03" db="EMBL/GenBank/DDBJ databases">
        <title>Nitrincola sp. nov. isolated from an Indian soda lake.</title>
        <authorList>
            <person name="Joshi A."/>
            <person name="Thite S.V."/>
            <person name="Joseph N."/>
            <person name="Dhotre D."/>
            <person name="Moorthy M."/>
            <person name="Shouche Y.S."/>
        </authorList>
    </citation>
    <scope>NUCLEOTIDE SEQUENCE [LARGE SCALE GENOMIC DNA]</scope>
    <source>
        <strain evidence="1 2">MEB193</strain>
    </source>
</reference>